<dbReference type="Gene3D" id="1.10.10.10">
    <property type="entry name" value="Winged helix-like DNA-binding domain superfamily/Winged helix DNA-binding domain"/>
    <property type="match status" value="1"/>
</dbReference>
<protein>
    <submittedName>
        <fullName evidence="1">Helix-turn-helix domain-containing protein</fullName>
    </submittedName>
</protein>
<dbReference type="InterPro" id="IPR036388">
    <property type="entry name" value="WH-like_DNA-bd_sf"/>
</dbReference>
<name>A0ABS5T1U3_9GAMM</name>
<accession>A0ABS5T1U3</accession>
<dbReference type="EMBL" id="JABBFR010000042">
    <property type="protein sequence ID" value="MBT0725733.1"/>
    <property type="molecule type" value="Genomic_DNA"/>
</dbReference>
<proteinExistence type="predicted"/>
<gene>
    <name evidence="1" type="ORF">HH682_15210</name>
</gene>
<dbReference type="Proteomes" id="UP000790096">
    <property type="component" value="Unassembled WGS sequence"/>
</dbReference>
<reference evidence="1 2" key="1">
    <citation type="submission" date="2020-04" db="EMBL/GenBank/DDBJ databases">
        <title>Genome sequencing of Rosenbergiella species.</title>
        <authorList>
            <person name="Alvarez-Perez S."/>
            <person name="Lievens B."/>
        </authorList>
    </citation>
    <scope>NUCLEOTIDE SEQUENCE [LARGE SCALE GENOMIC DNA]</scope>
    <source>
        <strain evidence="1 2">S61</strain>
    </source>
</reference>
<keyword evidence="2" id="KW-1185">Reference proteome</keyword>
<sequence length="96" mass="11091">MKQKELNLNNSELLLLIQILSFIHHADTEAYPSIATLSKRINQHPRTVQRTINSLEKKKILKKTIRSKSPKDVGKSNIYSVEPLIAKLQKMRQETI</sequence>
<comment type="caution">
    <text evidence="1">The sequence shown here is derived from an EMBL/GenBank/DDBJ whole genome shotgun (WGS) entry which is preliminary data.</text>
</comment>
<organism evidence="1 2">
    <name type="scientific">Rosenbergiella gaditana</name>
    <dbReference type="NCBI Taxonomy" id="2726987"/>
    <lineage>
        <taxon>Bacteria</taxon>
        <taxon>Pseudomonadati</taxon>
        <taxon>Pseudomonadota</taxon>
        <taxon>Gammaproteobacteria</taxon>
        <taxon>Enterobacterales</taxon>
        <taxon>Erwiniaceae</taxon>
        <taxon>Rosenbergiella</taxon>
    </lineage>
</organism>
<dbReference type="Pfam" id="PF13730">
    <property type="entry name" value="HTH_36"/>
    <property type="match status" value="1"/>
</dbReference>
<dbReference type="SUPFAM" id="SSF46785">
    <property type="entry name" value="Winged helix' DNA-binding domain"/>
    <property type="match status" value="1"/>
</dbReference>
<evidence type="ECO:0000313" key="1">
    <source>
        <dbReference type="EMBL" id="MBT0725733.1"/>
    </source>
</evidence>
<evidence type="ECO:0000313" key="2">
    <source>
        <dbReference type="Proteomes" id="UP000790096"/>
    </source>
</evidence>
<dbReference type="InterPro" id="IPR036390">
    <property type="entry name" value="WH_DNA-bd_sf"/>
</dbReference>